<accession>A0A451F061</accession>
<dbReference type="InterPro" id="IPR050834">
    <property type="entry name" value="Glycosyltransf_2"/>
</dbReference>
<dbReference type="CDD" id="cd04196">
    <property type="entry name" value="GT_2_like_d"/>
    <property type="match status" value="1"/>
</dbReference>
<dbReference type="AlphaFoldDB" id="A0A451F061"/>
<dbReference type="RefSeq" id="WP_259748521.1">
    <property type="nucleotide sequence ID" value="NZ_RIGE01000024.1"/>
</dbReference>
<protein>
    <submittedName>
        <fullName evidence="2">Glycosyltransferase</fullName>
    </submittedName>
</protein>
<evidence type="ECO:0000313" key="2">
    <source>
        <dbReference type="EMBL" id="AZY91801.1"/>
    </source>
</evidence>
<dbReference type="InterPro" id="IPR001173">
    <property type="entry name" value="Glyco_trans_2-like"/>
</dbReference>
<dbReference type="SUPFAM" id="SSF53448">
    <property type="entry name" value="Nucleotide-diphospho-sugar transferases"/>
    <property type="match status" value="1"/>
</dbReference>
<dbReference type="InterPro" id="IPR029044">
    <property type="entry name" value="Nucleotide-diphossugar_trans"/>
</dbReference>
<dbReference type="Gene3D" id="3.90.550.10">
    <property type="entry name" value="Spore Coat Polysaccharide Biosynthesis Protein SpsA, Chain A"/>
    <property type="match status" value="1"/>
</dbReference>
<dbReference type="GO" id="GO:0016740">
    <property type="term" value="F:transferase activity"/>
    <property type="evidence" value="ECO:0007669"/>
    <property type="project" value="UniProtKB-KW"/>
</dbReference>
<feature type="domain" description="Glycosyltransferase 2-like" evidence="1">
    <location>
        <begin position="6"/>
        <end position="158"/>
    </location>
</feature>
<dbReference type="EMBL" id="MH678625">
    <property type="protein sequence ID" value="AZY91801.1"/>
    <property type="molecule type" value="Genomic_DNA"/>
</dbReference>
<sequence length="298" mass="34962">MTERITVILSAYNGEKYIQSQIDSILNQTYDNFILYIRDDGSTDGTRKILKQYSEKDSRVKVQYGENIGYVKSFFKMLSEVNSEYIAFSDQDDIWLPEKLSVAQAALSQKNKSVPLMWASNIYICDEKMNVISIGARKRMSNFSNSLFMCNTQGMTMIINNKAREKVVSNLPKQNIMYHDWWIYRVVSAFGEVIFDSDPYVKYRRHDKNESDISYNFVNKVTNMMNRLINSDMYIRTKKETQEFKIIFDSQLSQSNRDVLSLFASPKRKIQKVFYSGRFKNSVLDELVLRLFFLLDIL</sequence>
<reference evidence="2" key="1">
    <citation type="journal article" date="2019" name="FEMS Microbiol. Lett.">
        <title>High-throughput screening for texturing Lactococcus strains.</title>
        <authorList>
            <person name="Poulsen V.K."/>
            <person name="Derkx P."/>
            <person name="Oregaard G."/>
        </authorList>
    </citation>
    <scope>NUCLEOTIDE SEQUENCE</scope>
    <source>
        <strain evidence="2">Lll3</strain>
    </source>
</reference>
<dbReference type="PANTHER" id="PTHR43685">
    <property type="entry name" value="GLYCOSYLTRANSFERASE"/>
    <property type="match status" value="1"/>
</dbReference>
<keyword evidence="2" id="KW-0808">Transferase</keyword>
<proteinExistence type="predicted"/>
<dbReference type="PANTHER" id="PTHR43685:SF2">
    <property type="entry name" value="GLYCOSYLTRANSFERASE 2-LIKE DOMAIN-CONTAINING PROTEIN"/>
    <property type="match status" value="1"/>
</dbReference>
<name>A0A451F061_9LACT</name>
<organism evidence="2">
    <name type="scientific">Lactococcus lactis</name>
    <dbReference type="NCBI Taxonomy" id="1358"/>
    <lineage>
        <taxon>Bacteria</taxon>
        <taxon>Bacillati</taxon>
        <taxon>Bacillota</taxon>
        <taxon>Bacilli</taxon>
        <taxon>Lactobacillales</taxon>
        <taxon>Streptococcaceae</taxon>
        <taxon>Lactococcus</taxon>
    </lineage>
</organism>
<evidence type="ECO:0000259" key="1">
    <source>
        <dbReference type="Pfam" id="PF00535"/>
    </source>
</evidence>
<dbReference type="Pfam" id="PF00535">
    <property type="entry name" value="Glycos_transf_2"/>
    <property type="match status" value="1"/>
</dbReference>